<dbReference type="Proteomes" id="UP000609879">
    <property type="component" value="Unassembled WGS sequence"/>
</dbReference>
<evidence type="ECO:0000313" key="1">
    <source>
        <dbReference type="EMBL" id="GID77142.1"/>
    </source>
</evidence>
<name>A0ABQ3YB00_9ACTN</name>
<organism evidence="1 2">
    <name type="scientific">Paractinoplanes deccanensis</name>
    <dbReference type="NCBI Taxonomy" id="113561"/>
    <lineage>
        <taxon>Bacteria</taxon>
        <taxon>Bacillati</taxon>
        <taxon>Actinomycetota</taxon>
        <taxon>Actinomycetes</taxon>
        <taxon>Micromonosporales</taxon>
        <taxon>Micromonosporaceae</taxon>
        <taxon>Paractinoplanes</taxon>
    </lineage>
</organism>
<proteinExistence type="predicted"/>
<keyword evidence="2" id="KW-1185">Reference proteome</keyword>
<accession>A0ABQ3YB00</accession>
<sequence length="46" mass="4923">MRAGLVPRWGLFPADLGGEMHIAVGAFGTEPDQLVTRLVVAVEEES</sequence>
<reference evidence="1 2" key="1">
    <citation type="submission" date="2021-01" db="EMBL/GenBank/DDBJ databases">
        <title>Whole genome shotgun sequence of Actinoplanes deccanensis NBRC 13994.</title>
        <authorList>
            <person name="Komaki H."/>
            <person name="Tamura T."/>
        </authorList>
    </citation>
    <scope>NUCLEOTIDE SEQUENCE [LARGE SCALE GENOMIC DNA]</scope>
    <source>
        <strain evidence="1 2">NBRC 13994</strain>
    </source>
</reference>
<evidence type="ECO:0000313" key="2">
    <source>
        <dbReference type="Proteomes" id="UP000609879"/>
    </source>
</evidence>
<comment type="caution">
    <text evidence="1">The sequence shown here is derived from an EMBL/GenBank/DDBJ whole genome shotgun (WGS) entry which is preliminary data.</text>
</comment>
<gene>
    <name evidence="1" type="ORF">Ade02nite_57830</name>
</gene>
<dbReference type="EMBL" id="BOMI01000115">
    <property type="protein sequence ID" value="GID77142.1"/>
    <property type="molecule type" value="Genomic_DNA"/>
</dbReference>
<protein>
    <submittedName>
        <fullName evidence="1">Uncharacterized protein</fullName>
    </submittedName>
</protein>